<dbReference type="EMBL" id="CAJOAY010000177">
    <property type="protein sequence ID" value="CAF3572306.1"/>
    <property type="molecule type" value="Genomic_DNA"/>
</dbReference>
<feature type="region of interest" description="Disordered" evidence="1">
    <location>
        <begin position="261"/>
        <end position="280"/>
    </location>
</feature>
<dbReference type="AlphaFoldDB" id="A0A818LQ70"/>
<dbReference type="Gene3D" id="3.10.390.10">
    <property type="entry name" value="SAND domain-like"/>
    <property type="match status" value="1"/>
</dbReference>
<organism evidence="3 4">
    <name type="scientific">Adineta steineri</name>
    <dbReference type="NCBI Taxonomy" id="433720"/>
    <lineage>
        <taxon>Eukaryota</taxon>
        <taxon>Metazoa</taxon>
        <taxon>Spiralia</taxon>
        <taxon>Gnathifera</taxon>
        <taxon>Rotifera</taxon>
        <taxon>Eurotatoria</taxon>
        <taxon>Bdelloidea</taxon>
        <taxon>Adinetida</taxon>
        <taxon>Adinetidae</taxon>
        <taxon>Adineta</taxon>
    </lineage>
</organism>
<accession>A0A818LQ70</accession>
<sequence>MSNDEDKTVFIENDMISTDLTDQALLVVLDDDDFDDDDDNDDIFDLKTCTSNILLNQKEAPINLPDEISLNENQSRIENEIDNPSNNSSINLKSPVYLSQKSHQQRRKKTKSKNKSICAPPIRKRRSKATQNITSILSYISFDNTPNILTISRMGSIYYCVEDLYRKVFSSLCLFNHFIDSLIKPQILILKEVTLSEKMSIEQHDSRIKKFNRTRYRLLSINSTDYLTKLKQLLSTYKKEKHIDKIINELKYFRPVSMCNQSQSKSTSSSKRRLSTDDDNNEKCKALKTTHIKTFTSSNDHVSKNIVQSNETTSEIITKSTLENKNTKCHGEQNENIWSYLFSSRENLLNKSEIRSPPPIENILFKAPVMNLSDINAIDLTTHEDALSVASPVSSTNAISRSNSFVSDKEDNEMLSTRLNSLASMNFFTNNNIMLKSPSIVPEKTTDTNDINCTMPIIVNVEENIEADNRKGFQKYVNNRQNILSPEQISSNIGTKLPSSIHSNQPSRVYIKTRKPSHDVCCQESYPLSVPSYNNSNELYRINHDTQSKLLHKGSSITLLPIRNPLRHDSSTTDQSIPYCSCCSSHKQISCKSCISEKCLLKARAFIPISYNERMSHPQYTSSDSPKYDYEPRILYEKVSSSFNRKRYRMGSHPYQSTETSTTPISQSYSRTQNLLNNDTPHKIDHYHPVQSVSIQKSSVLNNPIDTTNEITLQNMCTRSIALTQAIIEHNDCDMDRLPKLLVRYKKTYLHKTVDTMGQLFPTWFNEPDYRCIHCFTCDQVFTPQHFMIHTDDRQFINEQPINITSIELVPSEQLSKAKVDLWNQFCSDLTYYTSKLANEEKKDKYKNALKGIQNKMNNILAAVHIKY</sequence>
<evidence type="ECO:0000313" key="4">
    <source>
        <dbReference type="Proteomes" id="UP000663881"/>
    </source>
</evidence>
<gene>
    <name evidence="3" type="ORF">OKA104_LOCUS5165</name>
</gene>
<evidence type="ECO:0000313" key="3">
    <source>
        <dbReference type="EMBL" id="CAF3572306.1"/>
    </source>
</evidence>
<evidence type="ECO:0000259" key="2">
    <source>
        <dbReference type="Pfam" id="PF08782"/>
    </source>
</evidence>
<dbReference type="InterPro" id="IPR014890">
    <property type="entry name" value="c-SKI_SMAD4-bd_dom"/>
</dbReference>
<protein>
    <recommendedName>
        <fullName evidence="2">c-SKI SMAD4-binding domain-containing protein</fullName>
    </recommendedName>
</protein>
<feature type="domain" description="c-SKI SMAD4-binding" evidence="2">
    <location>
        <begin position="755"/>
        <end position="793"/>
    </location>
</feature>
<proteinExistence type="predicted"/>
<feature type="compositionally biased region" description="Basic residues" evidence="1">
    <location>
        <begin position="103"/>
        <end position="114"/>
    </location>
</feature>
<dbReference type="Pfam" id="PF08782">
    <property type="entry name" value="c-SKI_SMAD_bind"/>
    <property type="match status" value="1"/>
</dbReference>
<reference evidence="3" key="1">
    <citation type="submission" date="2021-02" db="EMBL/GenBank/DDBJ databases">
        <authorList>
            <person name="Nowell W R."/>
        </authorList>
    </citation>
    <scope>NUCLEOTIDE SEQUENCE</scope>
</reference>
<dbReference type="GO" id="GO:0046332">
    <property type="term" value="F:SMAD binding"/>
    <property type="evidence" value="ECO:0007669"/>
    <property type="project" value="InterPro"/>
</dbReference>
<name>A0A818LQ70_9BILA</name>
<evidence type="ECO:0000256" key="1">
    <source>
        <dbReference type="SAM" id="MobiDB-lite"/>
    </source>
</evidence>
<dbReference type="Proteomes" id="UP000663881">
    <property type="component" value="Unassembled WGS sequence"/>
</dbReference>
<dbReference type="SUPFAM" id="SSF63763">
    <property type="entry name" value="SAND domain-like"/>
    <property type="match status" value="1"/>
</dbReference>
<dbReference type="InterPro" id="IPR010919">
    <property type="entry name" value="SAND-like_dom_sf"/>
</dbReference>
<feature type="region of interest" description="Disordered" evidence="1">
    <location>
        <begin position="101"/>
        <end position="126"/>
    </location>
</feature>
<comment type="caution">
    <text evidence="3">The sequence shown here is derived from an EMBL/GenBank/DDBJ whole genome shotgun (WGS) entry which is preliminary data.</text>
</comment>